<evidence type="ECO:0000313" key="2">
    <source>
        <dbReference type="Proteomes" id="UP000064189"/>
    </source>
</evidence>
<accession>A0A109MWH9</accession>
<dbReference type="EMBL" id="LNNH01000029">
    <property type="protein sequence ID" value="KWW16957.1"/>
    <property type="molecule type" value="Genomic_DNA"/>
</dbReference>
<evidence type="ECO:0008006" key="3">
    <source>
        <dbReference type="Google" id="ProtNLM"/>
    </source>
</evidence>
<proteinExistence type="predicted"/>
<dbReference type="InterPro" id="IPR017263">
    <property type="entry name" value="UCP037692"/>
</dbReference>
<sequence length="67" mass="8099">MISHFQWAPLHKNLPGWKISFYYNRQSIQAFYHKDGTIEWTANPPATEDEMKLKTMIHDLMVYHVYE</sequence>
<evidence type="ECO:0000313" key="1">
    <source>
        <dbReference type="EMBL" id="KWW16957.1"/>
    </source>
</evidence>
<name>A0A109MWH9_9BACI</name>
<dbReference type="Pfam" id="PF17277">
    <property type="entry name" value="DUF5342"/>
    <property type="match status" value="1"/>
</dbReference>
<reference evidence="1 2" key="1">
    <citation type="submission" date="2015-11" db="EMBL/GenBank/DDBJ databases">
        <title>Genome Sequence of Bacillus simplex strain VanAntwerpen2.</title>
        <authorList>
            <person name="Couger M.B."/>
        </authorList>
    </citation>
    <scope>NUCLEOTIDE SEQUENCE [LARGE SCALE GENOMIC DNA]</scope>
    <source>
        <strain evidence="1 2">VanAntwerpen02</strain>
    </source>
</reference>
<keyword evidence="2" id="KW-1185">Reference proteome</keyword>
<gene>
    <name evidence="1" type="ORF">AS888_23535</name>
</gene>
<organism evidence="1 2">
    <name type="scientific">Peribacillus simplex</name>
    <dbReference type="NCBI Taxonomy" id="1478"/>
    <lineage>
        <taxon>Bacteria</taxon>
        <taxon>Bacillati</taxon>
        <taxon>Bacillota</taxon>
        <taxon>Bacilli</taxon>
        <taxon>Bacillales</taxon>
        <taxon>Bacillaceae</taxon>
        <taxon>Peribacillus</taxon>
    </lineage>
</organism>
<dbReference type="RefSeq" id="WP_061143119.1">
    <property type="nucleotide sequence ID" value="NZ_LNNH01000029.1"/>
</dbReference>
<comment type="caution">
    <text evidence="1">The sequence shown here is derived from an EMBL/GenBank/DDBJ whole genome shotgun (WGS) entry which is preliminary data.</text>
</comment>
<protein>
    <recommendedName>
        <fullName evidence="3">YheE family protein</fullName>
    </recommendedName>
</protein>
<dbReference type="AlphaFoldDB" id="A0A109MWH9"/>
<dbReference type="PIRSF" id="PIRSF037692">
    <property type="entry name" value="UCP037692"/>
    <property type="match status" value="1"/>
</dbReference>
<dbReference type="Proteomes" id="UP000064189">
    <property type="component" value="Unassembled WGS sequence"/>
</dbReference>